<dbReference type="OrthoDB" id="3893071at2759"/>
<feature type="domain" description="BTB" evidence="1">
    <location>
        <begin position="17"/>
        <end position="87"/>
    </location>
</feature>
<sequence length="328" mass="37348">MEAASPTIERVQDLWFDDGNLIIQAGNRQYRVFRGILAAQSSVFKDMLSFPQPPESEECPIVHLSDSSTEVTAFFRAIFDPKSSMPAFPNETDFDTICACLRLGHKYGVDYLRRRALVHLSSRFPTTLSECDALETNTIPFFTWKRPRNGSYRIFLMSLFREVDAVWFLPYTFYLLGSNFGRLGSAIFHGAVYNDATVGLSREDQDAFLHGYFIQRDSLRNEILRFLWSTDKIQGCTNTAQCLQIRLNAFKLTCTPDWAAIANAPLHAFKEQWIKDSGMCPSCLTYCLKAHHGACQAFWDKLPKIYGLPPWEQLEKMKADAIGSELSV</sequence>
<evidence type="ECO:0000313" key="3">
    <source>
        <dbReference type="Proteomes" id="UP000623467"/>
    </source>
</evidence>
<dbReference type="EMBL" id="JACAZH010000003">
    <property type="protein sequence ID" value="KAF7373761.1"/>
    <property type="molecule type" value="Genomic_DNA"/>
</dbReference>
<accession>A0A8H6ZCH1</accession>
<dbReference type="Proteomes" id="UP000623467">
    <property type="component" value="Unassembled WGS sequence"/>
</dbReference>
<name>A0A8H6ZCH1_9AGAR</name>
<dbReference type="InterPro" id="IPR011333">
    <property type="entry name" value="SKP1/BTB/POZ_sf"/>
</dbReference>
<dbReference type="Gene3D" id="3.30.710.10">
    <property type="entry name" value="Potassium Channel Kv1.1, Chain A"/>
    <property type="match status" value="1"/>
</dbReference>
<evidence type="ECO:0000313" key="2">
    <source>
        <dbReference type="EMBL" id="KAF7373761.1"/>
    </source>
</evidence>
<gene>
    <name evidence="2" type="ORF">MSAN_00587700</name>
</gene>
<dbReference type="Pfam" id="PF00651">
    <property type="entry name" value="BTB"/>
    <property type="match status" value="1"/>
</dbReference>
<protein>
    <recommendedName>
        <fullName evidence="1">BTB domain-containing protein</fullName>
    </recommendedName>
</protein>
<organism evidence="2 3">
    <name type="scientific">Mycena sanguinolenta</name>
    <dbReference type="NCBI Taxonomy" id="230812"/>
    <lineage>
        <taxon>Eukaryota</taxon>
        <taxon>Fungi</taxon>
        <taxon>Dikarya</taxon>
        <taxon>Basidiomycota</taxon>
        <taxon>Agaricomycotina</taxon>
        <taxon>Agaricomycetes</taxon>
        <taxon>Agaricomycetidae</taxon>
        <taxon>Agaricales</taxon>
        <taxon>Marasmiineae</taxon>
        <taxon>Mycenaceae</taxon>
        <taxon>Mycena</taxon>
    </lineage>
</organism>
<dbReference type="AlphaFoldDB" id="A0A8H6ZCH1"/>
<dbReference type="SMART" id="SM00225">
    <property type="entry name" value="BTB"/>
    <property type="match status" value="1"/>
</dbReference>
<dbReference type="InterPro" id="IPR000210">
    <property type="entry name" value="BTB/POZ_dom"/>
</dbReference>
<comment type="caution">
    <text evidence="2">The sequence shown here is derived from an EMBL/GenBank/DDBJ whole genome shotgun (WGS) entry which is preliminary data.</text>
</comment>
<dbReference type="CDD" id="cd18186">
    <property type="entry name" value="BTB_POZ_ZBTB_KLHL-like"/>
    <property type="match status" value="1"/>
</dbReference>
<dbReference type="PROSITE" id="PS50097">
    <property type="entry name" value="BTB"/>
    <property type="match status" value="1"/>
</dbReference>
<dbReference type="SUPFAM" id="SSF54695">
    <property type="entry name" value="POZ domain"/>
    <property type="match status" value="1"/>
</dbReference>
<evidence type="ECO:0000259" key="1">
    <source>
        <dbReference type="PROSITE" id="PS50097"/>
    </source>
</evidence>
<reference evidence="2" key="1">
    <citation type="submission" date="2020-05" db="EMBL/GenBank/DDBJ databases">
        <title>Mycena genomes resolve the evolution of fungal bioluminescence.</title>
        <authorList>
            <person name="Tsai I.J."/>
        </authorList>
    </citation>
    <scope>NUCLEOTIDE SEQUENCE</scope>
    <source>
        <strain evidence="2">160909Yilan</strain>
    </source>
</reference>
<keyword evidence="3" id="KW-1185">Reference proteome</keyword>
<proteinExistence type="predicted"/>